<accession>A0A3P8B330</accession>
<dbReference type="PANTHER" id="PTHR46860">
    <property type="entry name" value="CHROMOBOX PROTEIN HOMOLOG 2"/>
    <property type="match status" value="1"/>
</dbReference>
<dbReference type="GO" id="GO:0000122">
    <property type="term" value="P:negative regulation of transcription by RNA polymerase II"/>
    <property type="evidence" value="ECO:0007669"/>
    <property type="project" value="TreeGrafter"/>
</dbReference>
<evidence type="ECO:0000313" key="4">
    <source>
        <dbReference type="EMBL" id="VDP03998.1"/>
    </source>
</evidence>
<protein>
    <recommendedName>
        <fullName evidence="3">Chromo domain-containing protein</fullName>
    </recommendedName>
</protein>
<dbReference type="EMBL" id="UZAM01008248">
    <property type="protein sequence ID" value="VDP03998.1"/>
    <property type="molecule type" value="Genomic_DNA"/>
</dbReference>
<dbReference type="InterPro" id="IPR042796">
    <property type="entry name" value="CBX2"/>
</dbReference>
<sequence>MFQSKVEYLVKWKGFDDRHNSWEPEENILDSRLLEVFHDEPPPPSSPLPVPVPLPLPVLAVPQPQHATARTSSAKR</sequence>
<dbReference type="GO" id="GO:0000792">
    <property type="term" value="C:heterochromatin"/>
    <property type="evidence" value="ECO:0007669"/>
    <property type="project" value="TreeGrafter"/>
</dbReference>
<dbReference type="AlphaFoldDB" id="A0A3P8B330"/>
<dbReference type="SMART" id="SM00298">
    <property type="entry name" value="CHROMO"/>
    <property type="match status" value="1"/>
</dbReference>
<feature type="domain" description="Chromo" evidence="3">
    <location>
        <begin position="1"/>
        <end position="40"/>
    </location>
</feature>
<evidence type="ECO:0000256" key="1">
    <source>
        <dbReference type="ARBA" id="ARBA00004123"/>
    </source>
</evidence>
<dbReference type="Proteomes" id="UP000270296">
    <property type="component" value="Unassembled WGS sequence"/>
</dbReference>
<dbReference type="PROSITE" id="PS50013">
    <property type="entry name" value="CHROMO_2"/>
    <property type="match status" value="1"/>
</dbReference>
<dbReference type="Gene3D" id="2.40.50.40">
    <property type="match status" value="1"/>
</dbReference>
<dbReference type="InterPro" id="IPR023779">
    <property type="entry name" value="Chromodomain_CS"/>
</dbReference>
<keyword evidence="5" id="KW-1185">Reference proteome</keyword>
<dbReference type="InterPro" id="IPR000953">
    <property type="entry name" value="Chromo/chromo_shadow_dom"/>
</dbReference>
<dbReference type="GO" id="GO:0035102">
    <property type="term" value="C:PRC1 complex"/>
    <property type="evidence" value="ECO:0007669"/>
    <property type="project" value="InterPro"/>
</dbReference>
<dbReference type="PANTHER" id="PTHR46860:SF1">
    <property type="entry name" value="CHROMOBOX PROTEIN HOMOLOG 2"/>
    <property type="match status" value="1"/>
</dbReference>
<name>A0A3P8B330_9BILA</name>
<reference evidence="4 5" key="1">
    <citation type="submission" date="2018-11" db="EMBL/GenBank/DDBJ databases">
        <authorList>
            <consortium name="Pathogen Informatics"/>
        </authorList>
    </citation>
    <scope>NUCLEOTIDE SEQUENCE [LARGE SCALE GENOMIC DNA]</scope>
</reference>
<dbReference type="InterPro" id="IPR016197">
    <property type="entry name" value="Chromo-like_dom_sf"/>
</dbReference>
<dbReference type="PROSITE" id="PS00598">
    <property type="entry name" value="CHROMO_1"/>
    <property type="match status" value="1"/>
</dbReference>
<dbReference type="SUPFAM" id="SSF54160">
    <property type="entry name" value="Chromo domain-like"/>
    <property type="match status" value="1"/>
</dbReference>
<organism evidence="4 5">
    <name type="scientific">Soboliphyme baturini</name>
    <dbReference type="NCBI Taxonomy" id="241478"/>
    <lineage>
        <taxon>Eukaryota</taxon>
        <taxon>Metazoa</taxon>
        <taxon>Ecdysozoa</taxon>
        <taxon>Nematoda</taxon>
        <taxon>Enoplea</taxon>
        <taxon>Dorylaimia</taxon>
        <taxon>Dioctophymatida</taxon>
        <taxon>Dioctophymatoidea</taxon>
        <taxon>Soboliphymatidae</taxon>
        <taxon>Soboliphyme</taxon>
    </lineage>
</organism>
<dbReference type="Pfam" id="PF00385">
    <property type="entry name" value="Chromo"/>
    <property type="match status" value="1"/>
</dbReference>
<dbReference type="InterPro" id="IPR023780">
    <property type="entry name" value="Chromo_domain"/>
</dbReference>
<evidence type="ECO:0000313" key="5">
    <source>
        <dbReference type="Proteomes" id="UP000270296"/>
    </source>
</evidence>
<comment type="subcellular location">
    <subcellularLocation>
        <location evidence="1">Nucleus</location>
    </subcellularLocation>
</comment>
<gene>
    <name evidence="4" type="ORF">SBAD_LOCUS4318</name>
</gene>
<evidence type="ECO:0000256" key="2">
    <source>
        <dbReference type="ARBA" id="ARBA00023242"/>
    </source>
</evidence>
<evidence type="ECO:0000259" key="3">
    <source>
        <dbReference type="PROSITE" id="PS50013"/>
    </source>
</evidence>
<keyword evidence="2" id="KW-0539">Nucleus</keyword>
<proteinExistence type="predicted"/>
<dbReference type="OrthoDB" id="1918685at2759"/>